<evidence type="ECO:0000259" key="11">
    <source>
        <dbReference type="PROSITE" id="PS50011"/>
    </source>
</evidence>
<comment type="function">
    <text evidence="1">Component of the EKC/KEOPS complex that is required for the formation of a threonylcarbamoyl group on adenosine at position 37 (t(6)A37) in tRNAs that read codons beginning with adenine. The complex is probably involved in the transfer of the threonylcarbamoyl moiety of threonylcarbamoyl-AMP (TC-AMP) to the N6 group of A37. BUD32 has ATPase activity in the context of the EKC/KEOPS complex and likely plays a supporting role to the catalytic subunit KAE1. The EKC/KEOPS complex also promotes both telomere uncapping and telomere elongation. The complex is required for efficient recruitment of transcriptional coactivators.</text>
</comment>
<sequence>MEQLSWASEADGTLQPLNGFTCMGSRFGVRPDPSGDGDGYMSSDALVFFDWDSYRCLDVLHEREDELDCDADDDEQVKWLRVTTRLLRTIVDDLPPDVLAIDLDAAGKVTWTSTDPQHNSNVSTYYPSVDEYQLPPSSRNLTTLLRSDLTVIDRLGSGVDKVSYICPISGQEKTVAFKSSPAVAHFGGVWDEIQIMARLPPHPLILALDSLVLEELTGLGVVGFTTPVIQARTLDKLSPSPFKLRWLRELMGLVDELNLEFGILHQDIAPRNLFINPDTDSILLFDFNWAAGVGQTQKDGYKTVKPARNDVKGVMYFMYLIITRDPKYSVWQLDFVEEDVLEDREGWIKHPQVQLDDDVSAFYDELMAWVRTRRGHSPLAHHTQATRHIEVPIPPKPSRDEVEGGRGANLAGVVTPCQSRLAAGRPVLNWQRPPKAKIDKCRRLLATGRYADEKTETVPIPVPDPKRGFPQPPARLTRAKLRRPVRNRLGLGGSEAPPNRKTKTRRKE</sequence>
<feature type="compositionally biased region" description="Basic residues" evidence="10">
    <location>
        <begin position="477"/>
        <end position="486"/>
    </location>
</feature>
<feature type="region of interest" description="Disordered" evidence="10">
    <location>
        <begin position="456"/>
        <end position="508"/>
    </location>
</feature>
<evidence type="ECO:0000256" key="7">
    <source>
        <dbReference type="ARBA" id="ARBA00033194"/>
    </source>
</evidence>
<comment type="catalytic activity">
    <reaction evidence="9">
        <text>L-seryl-[protein] + ATP = O-phospho-L-seryl-[protein] + ADP + H(+)</text>
        <dbReference type="Rhea" id="RHEA:17989"/>
        <dbReference type="Rhea" id="RHEA-COMP:9863"/>
        <dbReference type="Rhea" id="RHEA-COMP:11604"/>
        <dbReference type="ChEBI" id="CHEBI:15378"/>
        <dbReference type="ChEBI" id="CHEBI:29999"/>
        <dbReference type="ChEBI" id="CHEBI:30616"/>
        <dbReference type="ChEBI" id="CHEBI:83421"/>
        <dbReference type="ChEBI" id="CHEBI:456216"/>
        <dbReference type="EC" id="2.7.11.1"/>
    </reaction>
</comment>
<reference evidence="12" key="1">
    <citation type="submission" date="2023-02" db="EMBL/GenBank/DDBJ databases">
        <authorList>
            <person name="Palmer J.M."/>
        </authorList>
    </citation>
    <scope>NUCLEOTIDE SEQUENCE</scope>
    <source>
        <strain evidence="12">FW57</strain>
    </source>
</reference>
<proteinExistence type="predicted"/>
<evidence type="ECO:0000313" key="12">
    <source>
        <dbReference type="EMBL" id="KAG7288438.1"/>
    </source>
</evidence>
<evidence type="ECO:0000256" key="2">
    <source>
        <dbReference type="ARBA" id="ARBA00011534"/>
    </source>
</evidence>
<dbReference type="SUPFAM" id="SSF56112">
    <property type="entry name" value="Protein kinase-like (PK-like)"/>
    <property type="match status" value="1"/>
</dbReference>
<dbReference type="PROSITE" id="PS00109">
    <property type="entry name" value="PROTEIN_KINASE_TYR"/>
    <property type="match status" value="1"/>
</dbReference>
<name>A0AAD4I0X4_9PEZI</name>
<dbReference type="AlphaFoldDB" id="A0AAD4I0X4"/>
<feature type="domain" description="Protein kinase" evidence="11">
    <location>
        <begin position="149"/>
        <end position="438"/>
    </location>
</feature>
<evidence type="ECO:0000256" key="3">
    <source>
        <dbReference type="ARBA" id="ARBA00012513"/>
    </source>
</evidence>
<dbReference type="EC" id="2.7.11.1" evidence="3"/>
<dbReference type="EMBL" id="JAHCVI010000002">
    <property type="protein sequence ID" value="KAG7288438.1"/>
    <property type="molecule type" value="Genomic_DNA"/>
</dbReference>
<dbReference type="InterPro" id="IPR000719">
    <property type="entry name" value="Prot_kinase_dom"/>
</dbReference>
<comment type="subunit">
    <text evidence="2">Component of the EKC/KEOPS complex composed of at least BUD32, CGI121, GON7, KAE1 and PCC1; the whole complex dimerizes.</text>
</comment>
<evidence type="ECO:0000256" key="8">
    <source>
        <dbReference type="ARBA" id="ARBA00047899"/>
    </source>
</evidence>
<dbReference type="SMART" id="SM00220">
    <property type="entry name" value="S_TKc"/>
    <property type="match status" value="1"/>
</dbReference>
<evidence type="ECO:0000256" key="1">
    <source>
        <dbReference type="ARBA" id="ARBA00003747"/>
    </source>
</evidence>
<dbReference type="Gene3D" id="1.10.510.10">
    <property type="entry name" value="Transferase(Phosphotransferase) domain 1"/>
    <property type="match status" value="1"/>
</dbReference>
<dbReference type="Proteomes" id="UP001197093">
    <property type="component" value="Unassembled WGS sequence"/>
</dbReference>
<evidence type="ECO:0000256" key="10">
    <source>
        <dbReference type="SAM" id="MobiDB-lite"/>
    </source>
</evidence>
<accession>A0AAD4I0X4</accession>
<comment type="caution">
    <text evidence="12">The sequence shown here is derived from an EMBL/GenBank/DDBJ whole genome shotgun (WGS) entry which is preliminary data.</text>
</comment>
<organism evidence="12 13">
    <name type="scientific">Staphylotrichum longicolle</name>
    <dbReference type="NCBI Taxonomy" id="669026"/>
    <lineage>
        <taxon>Eukaryota</taxon>
        <taxon>Fungi</taxon>
        <taxon>Dikarya</taxon>
        <taxon>Ascomycota</taxon>
        <taxon>Pezizomycotina</taxon>
        <taxon>Sordariomycetes</taxon>
        <taxon>Sordariomycetidae</taxon>
        <taxon>Sordariales</taxon>
        <taxon>Chaetomiaceae</taxon>
        <taxon>Staphylotrichum</taxon>
    </lineage>
</organism>
<dbReference type="GO" id="GO:0005524">
    <property type="term" value="F:ATP binding"/>
    <property type="evidence" value="ECO:0007669"/>
    <property type="project" value="InterPro"/>
</dbReference>
<keyword evidence="13" id="KW-1185">Reference proteome</keyword>
<protein>
    <recommendedName>
        <fullName evidence="5">EKC/KEOPS complex subunit BUD32</fullName>
        <ecNumber evidence="3">2.7.11.1</ecNumber>
    </recommendedName>
    <alternativeName>
        <fullName evidence="6 7">Atypical Serine/threonine protein kinase BUD32</fullName>
    </alternativeName>
    <alternativeName>
        <fullName evidence="4">EKC/KEOPS complex subunit bud32</fullName>
    </alternativeName>
</protein>
<dbReference type="GO" id="GO:0004674">
    <property type="term" value="F:protein serine/threonine kinase activity"/>
    <property type="evidence" value="ECO:0007669"/>
    <property type="project" value="UniProtKB-EC"/>
</dbReference>
<evidence type="ECO:0000313" key="13">
    <source>
        <dbReference type="Proteomes" id="UP001197093"/>
    </source>
</evidence>
<evidence type="ECO:0000256" key="4">
    <source>
        <dbReference type="ARBA" id="ARBA00013948"/>
    </source>
</evidence>
<dbReference type="PROSITE" id="PS50011">
    <property type="entry name" value="PROTEIN_KINASE_DOM"/>
    <property type="match status" value="1"/>
</dbReference>
<gene>
    <name evidence="12" type="ORF">NEMBOFW57_004789</name>
</gene>
<comment type="catalytic activity">
    <reaction evidence="8">
        <text>L-threonyl-[protein] + ATP = O-phospho-L-threonyl-[protein] + ADP + H(+)</text>
        <dbReference type="Rhea" id="RHEA:46608"/>
        <dbReference type="Rhea" id="RHEA-COMP:11060"/>
        <dbReference type="Rhea" id="RHEA-COMP:11605"/>
        <dbReference type="ChEBI" id="CHEBI:15378"/>
        <dbReference type="ChEBI" id="CHEBI:30013"/>
        <dbReference type="ChEBI" id="CHEBI:30616"/>
        <dbReference type="ChEBI" id="CHEBI:61977"/>
        <dbReference type="ChEBI" id="CHEBI:456216"/>
        <dbReference type="EC" id="2.7.11.1"/>
    </reaction>
</comment>
<dbReference type="InterPro" id="IPR011009">
    <property type="entry name" value="Kinase-like_dom_sf"/>
</dbReference>
<evidence type="ECO:0000256" key="5">
    <source>
        <dbReference type="ARBA" id="ARBA00019973"/>
    </source>
</evidence>
<evidence type="ECO:0000256" key="6">
    <source>
        <dbReference type="ARBA" id="ARBA00030980"/>
    </source>
</evidence>
<dbReference type="InterPro" id="IPR008266">
    <property type="entry name" value="Tyr_kinase_AS"/>
</dbReference>
<evidence type="ECO:0000256" key="9">
    <source>
        <dbReference type="ARBA" id="ARBA00048679"/>
    </source>
</evidence>